<organism evidence="1 2">
    <name type="scientific">Streptococcus salivarius</name>
    <dbReference type="NCBI Taxonomy" id="1304"/>
    <lineage>
        <taxon>Bacteria</taxon>
        <taxon>Bacillati</taxon>
        <taxon>Bacillota</taxon>
        <taxon>Bacilli</taxon>
        <taxon>Lactobacillales</taxon>
        <taxon>Streptococcaceae</taxon>
        <taxon>Streptococcus</taxon>
    </lineage>
</organism>
<proteinExistence type="predicted"/>
<sequence length="87" mass="10386">MLCIRKSHSYIRKNNSNWIELIVKDNFDFTVKLQYSKKMRVSDINYDVGDNLFIYALIISSEKTINQKKRSYFNLIVEDMINKTSLK</sequence>
<dbReference type="EMBL" id="CP018188">
    <property type="protein sequence ID" value="QGU81633.1"/>
    <property type="molecule type" value="Genomic_DNA"/>
</dbReference>
<reference evidence="1 2" key="1">
    <citation type="submission" date="2016-11" db="EMBL/GenBank/DDBJ databases">
        <title>The potential of Streptococcus salivarius to inhibit the production of volatile sulphur compounds in the oral cavity.</title>
        <authorList>
            <person name="Sun L."/>
            <person name="Li Z."/>
            <person name="Jin D."/>
            <person name="Zhao H."/>
        </authorList>
    </citation>
    <scope>NUCLEOTIDE SEQUENCE [LARGE SCALE GENOMIC DNA]</scope>
    <source>
        <strain evidence="1 2">ICDC2</strain>
        <plasmid evidence="2">Plasmid</plasmid>
    </source>
</reference>
<gene>
    <name evidence="1" type="ORF">BSR19_10870</name>
</gene>
<evidence type="ECO:0000313" key="1">
    <source>
        <dbReference type="EMBL" id="QGU81633.1"/>
    </source>
</evidence>
<name>A0AB37DDN8_STRSL</name>
<dbReference type="Proteomes" id="UP000422997">
    <property type="component" value="Plasmid unnamed"/>
</dbReference>
<accession>A0AB37DDN8</accession>
<protein>
    <submittedName>
        <fullName evidence="1">Uncharacterized protein</fullName>
    </submittedName>
</protein>
<keyword evidence="1" id="KW-0614">Plasmid</keyword>
<geneLocation type="plasmid" evidence="2"/>
<dbReference type="AlphaFoldDB" id="A0AB37DDN8"/>
<evidence type="ECO:0000313" key="2">
    <source>
        <dbReference type="Proteomes" id="UP000422997"/>
    </source>
</evidence>